<dbReference type="NCBIfam" id="TIGR03341">
    <property type="entry name" value="YhgI_GntY"/>
    <property type="match status" value="1"/>
</dbReference>
<dbReference type="GO" id="GO:0005506">
    <property type="term" value="F:iron ion binding"/>
    <property type="evidence" value="ECO:0007669"/>
    <property type="project" value="InterPro"/>
</dbReference>
<dbReference type="EMBL" id="BJXV01000002">
    <property type="protein sequence ID" value="GEN26974.1"/>
    <property type="molecule type" value="Genomic_DNA"/>
</dbReference>
<evidence type="ECO:0000256" key="2">
    <source>
        <dbReference type="ARBA" id="ARBA00022723"/>
    </source>
</evidence>
<keyword evidence="3 5" id="KW-0408">Iron</keyword>
<evidence type="ECO:0000259" key="6">
    <source>
        <dbReference type="Pfam" id="PF01106"/>
    </source>
</evidence>
<evidence type="ECO:0000259" key="7">
    <source>
        <dbReference type="Pfam" id="PF01521"/>
    </source>
</evidence>
<dbReference type="AlphaFoldDB" id="A0A511UK55"/>
<sequence>MTMTSEVDVQADTQEGIDITDSAQTYLAELLEKQNVEGIAVRIFITQPGTPYAETCLAYCRPGEEEPTDVLLGLEKINVYLDKNSLAFMEEAVVDFNADRMGGQLTIKAPNAKMPKVNADSPLEDRVNYVLYSEINPGLAAHGGEIKLVELTEEQFAVLAFGGGCQGCAAVDLTLKDGVEKTLMERIPELAGIRDVTDHTDTTNAYYR</sequence>
<accession>A0A511UK55</accession>
<comment type="subunit">
    <text evidence="5">Homodimer.</text>
</comment>
<dbReference type="GO" id="GO:0051539">
    <property type="term" value="F:4 iron, 4 sulfur cluster binding"/>
    <property type="evidence" value="ECO:0007669"/>
    <property type="project" value="UniProtKB-UniRule"/>
</dbReference>
<dbReference type="InterPro" id="IPR000361">
    <property type="entry name" value="ATAP_core_dom"/>
</dbReference>
<dbReference type="SUPFAM" id="SSF117916">
    <property type="entry name" value="Fe-S cluster assembly (FSCA) domain-like"/>
    <property type="match status" value="1"/>
</dbReference>
<keyword evidence="9" id="KW-1185">Reference proteome</keyword>
<dbReference type="Pfam" id="PF01521">
    <property type="entry name" value="Fe-S_biosyn"/>
    <property type="match status" value="1"/>
</dbReference>
<feature type="domain" description="Core" evidence="7">
    <location>
        <begin position="17"/>
        <end position="113"/>
    </location>
</feature>
<dbReference type="HAMAP" id="MF_01637">
    <property type="entry name" value="Fe_S_biogen_NfuA"/>
    <property type="match status" value="1"/>
</dbReference>
<keyword evidence="1 5" id="KW-0004">4Fe-4S</keyword>
<name>A0A511UK55_9GAMM</name>
<comment type="cofactor">
    <cofactor evidence="5">
        <name>[4Fe-4S] cluster</name>
        <dbReference type="ChEBI" id="CHEBI:49883"/>
    </cofactor>
    <text evidence="5">Binds 1 [4Fe-4S] cluster per subunit. The cluster is presumably bound at the interface of two monomers.</text>
</comment>
<dbReference type="Pfam" id="PF01106">
    <property type="entry name" value="NifU"/>
    <property type="match status" value="1"/>
</dbReference>
<dbReference type="InterPro" id="IPR035903">
    <property type="entry name" value="HesB-like_dom_sf"/>
</dbReference>
<dbReference type="PANTHER" id="PTHR11178:SF51">
    <property type="entry name" value="FE_S BIOGENESIS PROTEIN NFUA"/>
    <property type="match status" value="1"/>
</dbReference>
<keyword evidence="2 5" id="KW-0479">Metal-binding</keyword>
<dbReference type="GO" id="GO:0051604">
    <property type="term" value="P:protein maturation"/>
    <property type="evidence" value="ECO:0007669"/>
    <property type="project" value="UniProtKB-UniRule"/>
</dbReference>
<dbReference type="InterPro" id="IPR017726">
    <property type="entry name" value="Fe/S_biogenesis_protein_NfuA"/>
</dbReference>
<evidence type="ECO:0000256" key="3">
    <source>
        <dbReference type="ARBA" id="ARBA00023004"/>
    </source>
</evidence>
<dbReference type="SUPFAM" id="SSF89360">
    <property type="entry name" value="HesB-like domain"/>
    <property type="match status" value="1"/>
</dbReference>
<organism evidence="8 9">
    <name type="scientific">Halovibrio variabilis</name>
    <dbReference type="NCBI Taxonomy" id="31910"/>
    <lineage>
        <taxon>Bacteria</taxon>
        <taxon>Pseudomonadati</taxon>
        <taxon>Pseudomonadota</taxon>
        <taxon>Gammaproteobacteria</taxon>
        <taxon>Oceanospirillales</taxon>
        <taxon>Halomonadaceae</taxon>
        <taxon>Halovibrio</taxon>
    </lineage>
</organism>
<dbReference type="InterPro" id="IPR034904">
    <property type="entry name" value="FSCA_dom_sf"/>
</dbReference>
<keyword evidence="4 5" id="KW-0411">Iron-sulfur</keyword>
<evidence type="ECO:0000256" key="5">
    <source>
        <dbReference type="HAMAP-Rule" id="MF_01637"/>
    </source>
</evidence>
<evidence type="ECO:0000313" key="9">
    <source>
        <dbReference type="Proteomes" id="UP000321303"/>
    </source>
</evidence>
<feature type="binding site" evidence="5">
    <location>
        <position position="165"/>
    </location>
    <ligand>
        <name>[4Fe-4S] cluster</name>
        <dbReference type="ChEBI" id="CHEBI:49883"/>
    </ligand>
</feature>
<dbReference type="Gene3D" id="2.60.300.12">
    <property type="entry name" value="HesB-like domain"/>
    <property type="match status" value="1"/>
</dbReference>
<dbReference type="InterPro" id="IPR001075">
    <property type="entry name" value="NIF_FeS_clus_asmbl_NifU_C"/>
</dbReference>
<dbReference type="RefSeq" id="WP_146873070.1">
    <property type="nucleotide sequence ID" value="NZ_BJXV01000002.1"/>
</dbReference>
<gene>
    <name evidence="5 8" type="primary">nfuA</name>
    <name evidence="8" type="ORF">HVA01_06200</name>
</gene>
<dbReference type="Proteomes" id="UP000321303">
    <property type="component" value="Unassembled WGS sequence"/>
</dbReference>
<evidence type="ECO:0000256" key="4">
    <source>
        <dbReference type="ARBA" id="ARBA00023014"/>
    </source>
</evidence>
<dbReference type="GO" id="GO:0016226">
    <property type="term" value="P:iron-sulfur cluster assembly"/>
    <property type="evidence" value="ECO:0007669"/>
    <property type="project" value="UniProtKB-UniRule"/>
</dbReference>
<feature type="domain" description="NIF system FeS cluster assembly NifU C-terminal" evidence="6">
    <location>
        <begin position="127"/>
        <end position="191"/>
    </location>
</feature>
<proteinExistence type="inferred from homology"/>
<reference evidence="8 9" key="1">
    <citation type="submission" date="2019-07" db="EMBL/GenBank/DDBJ databases">
        <title>Whole genome shotgun sequence of Halomonas variabilis NBRC 102410.</title>
        <authorList>
            <person name="Hosoyama A."/>
            <person name="Uohara A."/>
            <person name="Ohji S."/>
            <person name="Ichikawa N."/>
        </authorList>
    </citation>
    <scope>NUCLEOTIDE SEQUENCE [LARGE SCALE GENOMIC DNA]</scope>
    <source>
        <strain evidence="8 9">NBRC 102410</strain>
    </source>
</reference>
<evidence type="ECO:0000256" key="1">
    <source>
        <dbReference type="ARBA" id="ARBA00022485"/>
    </source>
</evidence>
<dbReference type="OrthoDB" id="9785450at2"/>
<dbReference type="PANTHER" id="PTHR11178">
    <property type="entry name" value="IRON-SULFUR CLUSTER SCAFFOLD PROTEIN NFU-RELATED"/>
    <property type="match status" value="1"/>
</dbReference>
<feature type="binding site" evidence="5">
    <location>
        <position position="168"/>
    </location>
    <ligand>
        <name>[4Fe-4S] cluster</name>
        <dbReference type="ChEBI" id="CHEBI:49883"/>
    </ligand>
</feature>
<evidence type="ECO:0000313" key="8">
    <source>
        <dbReference type="EMBL" id="GEN26974.1"/>
    </source>
</evidence>
<dbReference type="Gene3D" id="3.30.300.130">
    <property type="entry name" value="Fe-S cluster assembly (FSCA)"/>
    <property type="match status" value="1"/>
</dbReference>
<protein>
    <recommendedName>
        <fullName evidence="5">Fe/S biogenesis protein NfuA</fullName>
    </recommendedName>
</protein>
<comment type="function">
    <text evidence="5">Involved in iron-sulfur cluster biogenesis. Binds a 4Fe-4S cluster, can transfer this cluster to apoproteins, and thereby intervenes in the maturation of Fe/S proteins. Could also act as a scaffold/chaperone for damaged Fe/S proteins.</text>
</comment>
<comment type="caution">
    <text evidence="8">The sequence shown here is derived from an EMBL/GenBank/DDBJ whole genome shotgun (WGS) entry which is preliminary data.</text>
</comment>
<comment type="similarity">
    <text evidence="5">Belongs to the NfuA family.</text>
</comment>